<evidence type="ECO:0000256" key="2">
    <source>
        <dbReference type="ARBA" id="ARBA00022737"/>
    </source>
</evidence>
<dbReference type="SUPFAM" id="SSF50978">
    <property type="entry name" value="WD40 repeat-like"/>
    <property type="match status" value="1"/>
</dbReference>
<dbReference type="InParanoid" id="A0A1X2HSM9"/>
<evidence type="ECO:0000256" key="4">
    <source>
        <dbReference type="SAM" id="MobiDB-lite"/>
    </source>
</evidence>
<feature type="domain" description="F-box" evidence="5">
    <location>
        <begin position="90"/>
        <end position="137"/>
    </location>
</feature>
<dbReference type="PANTHER" id="PTHR22847:SF732">
    <property type="entry name" value="F-BOX DOMAIN-CONTAINING PROTEIN"/>
    <property type="match status" value="1"/>
</dbReference>
<dbReference type="InterPro" id="IPR036322">
    <property type="entry name" value="WD40_repeat_dom_sf"/>
</dbReference>
<dbReference type="PROSITE" id="PS50294">
    <property type="entry name" value="WD_REPEATS_REGION"/>
    <property type="match status" value="3"/>
</dbReference>
<feature type="repeat" description="WD" evidence="3">
    <location>
        <begin position="378"/>
        <end position="407"/>
    </location>
</feature>
<dbReference type="Pfam" id="PF00400">
    <property type="entry name" value="WD40"/>
    <property type="match status" value="6"/>
</dbReference>
<feature type="repeat" description="WD" evidence="3">
    <location>
        <begin position="296"/>
        <end position="337"/>
    </location>
</feature>
<feature type="repeat" description="WD" evidence="3">
    <location>
        <begin position="251"/>
        <end position="295"/>
    </location>
</feature>
<dbReference type="OrthoDB" id="190105at2759"/>
<dbReference type="InterPro" id="IPR019775">
    <property type="entry name" value="WD40_repeat_CS"/>
</dbReference>
<evidence type="ECO:0000313" key="6">
    <source>
        <dbReference type="EMBL" id="ORZ02494.1"/>
    </source>
</evidence>
<proteinExistence type="predicted"/>
<dbReference type="InterPro" id="IPR001810">
    <property type="entry name" value="F-box_dom"/>
</dbReference>
<sequence>MDWFGVPDDHTPPATPPPSKQPRTNHRVPRTYLDLHESERKQLEYIAQVKALFQQLSSKQKHYLFHELVDCCDNDVLAYVQDLIAPRLKIDFLKDLPIELSLHVLSFIHDPRDLANAARVSLFWNSLLKDEVTWKSLCQRHRYRRRSSSLQWYLQKTNSNNNDSNDSVHNTENNNSSKSNCKVSYRDYFWLKYNTDRAWTEGTGQLVDCANTIGVALVTCLQVDDVYTVVGCDNHLMEVYDSQTGRHIRTLREHEGGVWVLQFQKQQDGSRILVSGGCDRSVCVWRLDTGELLHSMEGHTSTVRSLKVCDQGRTAVTGSRDATLRIWDLERGAIRHVCVGHQESVRCIAVHDRAVATGSYDHTARLWDLDTGQSKALLTGHRAQIYAIVFDGHRICTGSLDWTIRVWTPQGHCTAVLRGHQSLVGHLQLVPPVDNLSPPLLVSGGSDGCIRVWDLCSFECIRQIAAHDNSVSCLHANHKRILSGSTDGHVFLWSIETGDKIREFTQPGRTVWKLQFTDSRAVVVVQRRRHRFADTAIELHVFDDPQSPLYWPCQKKTSAA</sequence>
<dbReference type="EMBL" id="MCGN01000001">
    <property type="protein sequence ID" value="ORZ02494.1"/>
    <property type="molecule type" value="Genomic_DNA"/>
</dbReference>
<evidence type="ECO:0000256" key="1">
    <source>
        <dbReference type="ARBA" id="ARBA00022574"/>
    </source>
</evidence>
<gene>
    <name evidence="6" type="ORF">BCR43DRAFT_481633</name>
</gene>
<name>A0A1X2HSM9_SYNRA</name>
<dbReference type="AlphaFoldDB" id="A0A1X2HSM9"/>
<evidence type="ECO:0000256" key="3">
    <source>
        <dbReference type="PROSITE-ProRule" id="PRU00221"/>
    </source>
</evidence>
<evidence type="ECO:0000313" key="7">
    <source>
        <dbReference type="Proteomes" id="UP000242180"/>
    </source>
</evidence>
<dbReference type="Proteomes" id="UP000242180">
    <property type="component" value="Unassembled WGS sequence"/>
</dbReference>
<dbReference type="PROSITE" id="PS00678">
    <property type="entry name" value="WD_REPEATS_1"/>
    <property type="match status" value="3"/>
</dbReference>
<keyword evidence="1 3" id="KW-0853">WD repeat</keyword>
<dbReference type="CDD" id="cd00200">
    <property type="entry name" value="WD40"/>
    <property type="match status" value="1"/>
</dbReference>
<dbReference type="InterPro" id="IPR020472">
    <property type="entry name" value="WD40_PAC1"/>
</dbReference>
<feature type="repeat" description="WD" evidence="3">
    <location>
        <begin position="338"/>
        <end position="377"/>
    </location>
</feature>
<dbReference type="InterPro" id="IPR015943">
    <property type="entry name" value="WD40/YVTN_repeat-like_dom_sf"/>
</dbReference>
<dbReference type="Gene3D" id="1.20.1280.50">
    <property type="match status" value="1"/>
</dbReference>
<feature type="region of interest" description="Disordered" evidence="4">
    <location>
        <begin position="1"/>
        <end position="26"/>
    </location>
</feature>
<dbReference type="PANTHER" id="PTHR22847">
    <property type="entry name" value="WD40 REPEAT PROTEIN"/>
    <property type="match status" value="1"/>
</dbReference>
<evidence type="ECO:0000259" key="5">
    <source>
        <dbReference type="PROSITE" id="PS50181"/>
    </source>
</evidence>
<organism evidence="6 7">
    <name type="scientific">Syncephalastrum racemosum</name>
    <name type="common">Filamentous fungus</name>
    <dbReference type="NCBI Taxonomy" id="13706"/>
    <lineage>
        <taxon>Eukaryota</taxon>
        <taxon>Fungi</taxon>
        <taxon>Fungi incertae sedis</taxon>
        <taxon>Mucoromycota</taxon>
        <taxon>Mucoromycotina</taxon>
        <taxon>Mucoromycetes</taxon>
        <taxon>Mucorales</taxon>
        <taxon>Syncephalastraceae</taxon>
        <taxon>Syncephalastrum</taxon>
    </lineage>
</organism>
<dbReference type="PROSITE" id="PS50082">
    <property type="entry name" value="WD_REPEATS_2"/>
    <property type="match status" value="6"/>
</dbReference>
<keyword evidence="7" id="KW-1185">Reference proteome</keyword>
<dbReference type="SMART" id="SM00320">
    <property type="entry name" value="WD40"/>
    <property type="match status" value="6"/>
</dbReference>
<dbReference type="OMA" id="GHRICTG"/>
<dbReference type="PRINTS" id="PR00320">
    <property type="entry name" value="GPROTEINBRPT"/>
</dbReference>
<feature type="region of interest" description="Disordered" evidence="4">
    <location>
        <begin position="158"/>
        <end position="179"/>
    </location>
</feature>
<dbReference type="PROSITE" id="PS50181">
    <property type="entry name" value="FBOX"/>
    <property type="match status" value="1"/>
</dbReference>
<accession>A0A1X2HSM9</accession>
<dbReference type="STRING" id="13706.A0A1X2HSM9"/>
<protein>
    <submittedName>
        <fullName evidence="6">WD40-repeat-containing domain protein</fullName>
    </submittedName>
</protein>
<dbReference type="Pfam" id="PF12937">
    <property type="entry name" value="F-box-like"/>
    <property type="match status" value="1"/>
</dbReference>
<dbReference type="Gene3D" id="2.130.10.10">
    <property type="entry name" value="YVTN repeat-like/Quinoprotein amine dehydrogenase"/>
    <property type="match status" value="1"/>
</dbReference>
<feature type="repeat" description="WD" evidence="3">
    <location>
        <begin position="464"/>
        <end position="503"/>
    </location>
</feature>
<dbReference type="InterPro" id="IPR001680">
    <property type="entry name" value="WD40_rpt"/>
</dbReference>
<reference evidence="6 7" key="1">
    <citation type="submission" date="2016-07" db="EMBL/GenBank/DDBJ databases">
        <title>Pervasive Adenine N6-methylation of Active Genes in Fungi.</title>
        <authorList>
            <consortium name="DOE Joint Genome Institute"/>
            <person name="Mondo S.J."/>
            <person name="Dannebaum R.O."/>
            <person name="Kuo R.C."/>
            <person name="Labutti K."/>
            <person name="Haridas S."/>
            <person name="Kuo A."/>
            <person name="Salamov A."/>
            <person name="Ahrendt S.R."/>
            <person name="Lipzen A."/>
            <person name="Sullivan W."/>
            <person name="Andreopoulos W.B."/>
            <person name="Clum A."/>
            <person name="Lindquist E."/>
            <person name="Daum C."/>
            <person name="Ramamoorthy G.K."/>
            <person name="Gryganskyi A."/>
            <person name="Culley D."/>
            <person name="Magnuson J.K."/>
            <person name="James T.Y."/>
            <person name="O'Malley M.A."/>
            <person name="Stajich J.E."/>
            <person name="Spatafora J.W."/>
            <person name="Visel A."/>
            <person name="Grigoriev I.V."/>
        </authorList>
    </citation>
    <scope>NUCLEOTIDE SEQUENCE [LARGE SCALE GENOMIC DNA]</scope>
    <source>
        <strain evidence="6 7">NRRL 2496</strain>
    </source>
</reference>
<comment type="caution">
    <text evidence="6">The sequence shown here is derived from an EMBL/GenBank/DDBJ whole genome shotgun (WGS) entry which is preliminary data.</text>
</comment>
<dbReference type="SUPFAM" id="SSF81383">
    <property type="entry name" value="F-box domain"/>
    <property type="match status" value="1"/>
</dbReference>
<dbReference type="InterPro" id="IPR036047">
    <property type="entry name" value="F-box-like_dom_sf"/>
</dbReference>
<keyword evidence="2" id="KW-0677">Repeat</keyword>
<feature type="repeat" description="WD" evidence="3">
    <location>
        <begin position="417"/>
        <end position="463"/>
    </location>
</feature>